<proteinExistence type="predicted"/>
<dbReference type="SUPFAM" id="SSF51182">
    <property type="entry name" value="RmlC-like cupins"/>
    <property type="match status" value="2"/>
</dbReference>
<feature type="domain" description="ChrR-like cupin" evidence="1">
    <location>
        <begin position="13"/>
        <end position="116"/>
    </location>
</feature>
<protein>
    <submittedName>
        <fullName evidence="2">Cupin domain-containing protein</fullName>
    </submittedName>
</protein>
<name>A0AA52H9H2_9PROT</name>
<dbReference type="EMBL" id="CP123872">
    <property type="protein sequence ID" value="WND01628.1"/>
    <property type="molecule type" value="Genomic_DNA"/>
</dbReference>
<dbReference type="Pfam" id="PF12973">
    <property type="entry name" value="Cupin_7"/>
    <property type="match status" value="2"/>
</dbReference>
<evidence type="ECO:0000313" key="2">
    <source>
        <dbReference type="EMBL" id="WND01628.1"/>
    </source>
</evidence>
<dbReference type="RefSeq" id="WP_310797456.1">
    <property type="nucleotide sequence ID" value="NZ_CP123872.1"/>
</dbReference>
<accession>A0AA52H9H2</accession>
<evidence type="ECO:0000313" key="3">
    <source>
        <dbReference type="Proteomes" id="UP001268683"/>
    </source>
</evidence>
<dbReference type="InterPro" id="IPR011051">
    <property type="entry name" value="RmlC_Cupin_sf"/>
</dbReference>
<reference evidence="2" key="1">
    <citation type="submission" date="2023-04" db="EMBL/GenBank/DDBJ databases">
        <title>Complete genome sequence of Temperatibacter marinus.</title>
        <authorList>
            <person name="Rong J.-C."/>
            <person name="Yi M.-L."/>
            <person name="Zhao Q."/>
        </authorList>
    </citation>
    <scope>NUCLEOTIDE SEQUENCE</scope>
    <source>
        <strain evidence="2">NBRC 110045</strain>
    </source>
</reference>
<dbReference type="InterPro" id="IPR014710">
    <property type="entry name" value="RmlC-like_jellyroll"/>
</dbReference>
<organism evidence="2 3">
    <name type="scientific">Temperatibacter marinus</name>
    <dbReference type="NCBI Taxonomy" id="1456591"/>
    <lineage>
        <taxon>Bacteria</taxon>
        <taxon>Pseudomonadati</taxon>
        <taxon>Pseudomonadota</taxon>
        <taxon>Alphaproteobacteria</taxon>
        <taxon>Kordiimonadales</taxon>
        <taxon>Temperatibacteraceae</taxon>
        <taxon>Temperatibacter</taxon>
    </lineage>
</organism>
<dbReference type="AlphaFoldDB" id="A0AA52H9H2"/>
<feature type="domain" description="ChrR-like cupin" evidence="1">
    <location>
        <begin position="122"/>
        <end position="222"/>
    </location>
</feature>
<evidence type="ECO:0000259" key="1">
    <source>
        <dbReference type="Pfam" id="PF12973"/>
    </source>
</evidence>
<dbReference type="Gene3D" id="2.60.120.10">
    <property type="entry name" value="Jelly Rolls"/>
    <property type="match status" value="1"/>
</dbReference>
<keyword evidence="3" id="KW-1185">Reference proteome</keyword>
<sequence>MQNSIKLNADFDKKIVVRPADYEWVSSPSAGVNRMMLDRIGGEVARATTLVKFDPNSQFDAHHHDGGEEFLVLEGVFSDEHRDYPKGSYVRNPVGTGHRPHIGNEGATILVKLHQFSPADQEQKVIDTVNTDWSPGLIPGLEVMPLHSFEGENVALVKWAPNTVFTPHKHWGGEEIFVLKGTFYDEHGTYPAGTWIRSPHLSHHAPYTKEEETLIFVKTGHLPNMSHKS</sequence>
<dbReference type="CDD" id="cd20303">
    <property type="entry name" value="cupin_ChrR_1"/>
    <property type="match status" value="2"/>
</dbReference>
<dbReference type="KEGG" id="tmk:QGN29_08655"/>
<gene>
    <name evidence="2" type="ORF">QGN29_08655</name>
</gene>
<dbReference type="InterPro" id="IPR025979">
    <property type="entry name" value="ChrR-like_cupin_dom"/>
</dbReference>
<dbReference type="Proteomes" id="UP001268683">
    <property type="component" value="Chromosome"/>
</dbReference>